<evidence type="ECO:0000256" key="3">
    <source>
        <dbReference type="ARBA" id="ARBA00023157"/>
    </source>
</evidence>
<dbReference type="GeneID" id="106813587"/>
<keyword evidence="6" id="KW-1133">Transmembrane helix</keyword>
<sequence>MLITGGRVTDKEPFWSIVLLLFFLIDIQIGAAMQRFLVEPQDVNIIKDHTVILPCVVEGAIGVVQWTKDEFGLGNDRKLPYFPRYSLVGNESAGEYNLQVMNVELGDDAIYQCQIGATPSMPAVLSNNAKLNVLVAPNNPEIAEGSKIQVTADVPFNLTCRADGGKPAATLAWHDHSGAPARRERDSLKKMNAVQWINITPTREYAGKAFTCLMHHPALTAPRSVQVQMDVLYAPALRMTVVPYSVREYDNVVVHCQATANPNGIEYRWYRNELLIEEEKGRKMKIYNIGRGYHNDKIRCEARNVVGMSTASHVIEMIYGPKFRNPPASVAVDLGHDATLHCEADGNPRPAIIWHRNGSDSEILSSAPTLTIHKASQHTAGRYICVASVPNFADINAEVVVYIKGSPAITSEGIQKFPEGSNARVECRIEGMPVPKQVVWWHGGRPVDLSDDRFTTLSDEHANIYISRLIVSNMRSEDFGAYNCSADNGYGRAEKIIIVEKTLSLPIVIGSIIGGLILIVLVAIAIVLCNRRRHPDDEAESTYGSVEKNRGRSNMVALSDYKPGSLRSNGAGCGARDTWPIDGRDSLYRMSGASGDYAEPAAYIQKPDNRMNNNGFLHIDDYIHDYGSSQNYVRQPSYRLSNNSLPTQPGYVFSAPPAVDYRNYGNYAAVPRGGGYLPPENYVDETLNPNRLSTRV</sequence>
<dbReference type="PANTHER" id="PTHR11640:SF31">
    <property type="entry name" value="IRREGULAR CHIASM C-ROUGHEST PROTEIN-RELATED"/>
    <property type="match status" value="1"/>
</dbReference>
<protein>
    <submittedName>
        <fullName evidence="9">Irregular chiasm C-roughest protein-like</fullName>
    </submittedName>
</protein>
<name>A0ABM1EM28_PRICU</name>
<organism evidence="8 9">
    <name type="scientific">Priapulus caudatus</name>
    <name type="common">Priapulid worm</name>
    <dbReference type="NCBI Taxonomy" id="37621"/>
    <lineage>
        <taxon>Eukaryota</taxon>
        <taxon>Metazoa</taxon>
        <taxon>Ecdysozoa</taxon>
        <taxon>Scalidophora</taxon>
        <taxon>Priapulida</taxon>
        <taxon>Priapulimorpha</taxon>
        <taxon>Priapulimorphida</taxon>
        <taxon>Priapulidae</taxon>
        <taxon>Priapulus</taxon>
    </lineage>
</organism>
<dbReference type="InterPro" id="IPR036179">
    <property type="entry name" value="Ig-like_dom_sf"/>
</dbReference>
<dbReference type="SMART" id="SM00409">
    <property type="entry name" value="IG"/>
    <property type="match status" value="5"/>
</dbReference>
<dbReference type="InterPro" id="IPR003599">
    <property type="entry name" value="Ig_sub"/>
</dbReference>
<evidence type="ECO:0000313" key="9">
    <source>
        <dbReference type="RefSeq" id="XP_014673249.1"/>
    </source>
</evidence>
<keyword evidence="4" id="KW-0325">Glycoprotein</keyword>
<dbReference type="RefSeq" id="XP_014673249.1">
    <property type="nucleotide sequence ID" value="XM_014817763.1"/>
</dbReference>
<feature type="domain" description="Ig-like" evidence="7">
    <location>
        <begin position="122"/>
        <end position="226"/>
    </location>
</feature>
<dbReference type="Gene3D" id="2.60.40.10">
    <property type="entry name" value="Immunoglobulins"/>
    <property type="match status" value="5"/>
</dbReference>
<feature type="domain" description="Ig-like" evidence="7">
    <location>
        <begin position="34"/>
        <end position="115"/>
    </location>
</feature>
<dbReference type="Pfam" id="PF13927">
    <property type="entry name" value="Ig_3"/>
    <property type="match status" value="2"/>
</dbReference>
<feature type="transmembrane region" description="Helical" evidence="6">
    <location>
        <begin position="12"/>
        <end position="33"/>
    </location>
</feature>
<dbReference type="Pfam" id="PF13895">
    <property type="entry name" value="Ig_2"/>
    <property type="match status" value="1"/>
</dbReference>
<keyword evidence="5" id="KW-0393">Immunoglobulin domain</keyword>
<feature type="domain" description="Ig-like" evidence="7">
    <location>
        <begin position="407"/>
        <end position="504"/>
    </location>
</feature>
<dbReference type="SUPFAM" id="SSF48726">
    <property type="entry name" value="Immunoglobulin"/>
    <property type="match status" value="5"/>
</dbReference>
<dbReference type="InterPro" id="IPR013783">
    <property type="entry name" value="Ig-like_fold"/>
</dbReference>
<dbReference type="Pfam" id="PF08205">
    <property type="entry name" value="C2-set_2"/>
    <property type="match status" value="1"/>
</dbReference>
<dbReference type="SMART" id="SM00408">
    <property type="entry name" value="IGc2"/>
    <property type="match status" value="3"/>
</dbReference>
<evidence type="ECO:0000256" key="4">
    <source>
        <dbReference type="ARBA" id="ARBA00023180"/>
    </source>
</evidence>
<evidence type="ECO:0000256" key="5">
    <source>
        <dbReference type="ARBA" id="ARBA00023319"/>
    </source>
</evidence>
<proteinExistence type="predicted"/>
<dbReference type="PROSITE" id="PS50835">
    <property type="entry name" value="IG_LIKE"/>
    <property type="match status" value="5"/>
</dbReference>
<dbReference type="PANTHER" id="PTHR11640">
    <property type="entry name" value="NEPHRIN"/>
    <property type="match status" value="1"/>
</dbReference>
<keyword evidence="2 6" id="KW-0472">Membrane</keyword>
<feature type="domain" description="Ig-like" evidence="7">
    <location>
        <begin position="321"/>
        <end position="396"/>
    </location>
</feature>
<evidence type="ECO:0000256" key="6">
    <source>
        <dbReference type="SAM" id="Phobius"/>
    </source>
</evidence>
<comment type="subcellular location">
    <subcellularLocation>
        <location evidence="1">Membrane</location>
        <topology evidence="1">Single-pass type I membrane protein</topology>
    </subcellularLocation>
</comment>
<dbReference type="InterPro" id="IPR051275">
    <property type="entry name" value="Cell_adhesion_signaling"/>
</dbReference>
<evidence type="ECO:0000256" key="1">
    <source>
        <dbReference type="ARBA" id="ARBA00004479"/>
    </source>
</evidence>
<reference evidence="9" key="1">
    <citation type="submission" date="2025-08" db="UniProtKB">
        <authorList>
            <consortium name="RefSeq"/>
        </authorList>
    </citation>
    <scope>IDENTIFICATION</scope>
</reference>
<accession>A0ABM1EM28</accession>
<gene>
    <name evidence="9" type="primary">LOC106813587</name>
</gene>
<dbReference type="InterPro" id="IPR003598">
    <property type="entry name" value="Ig_sub2"/>
</dbReference>
<feature type="domain" description="Ig-like" evidence="7">
    <location>
        <begin position="235"/>
        <end position="316"/>
    </location>
</feature>
<dbReference type="Proteomes" id="UP000695022">
    <property type="component" value="Unplaced"/>
</dbReference>
<evidence type="ECO:0000313" key="8">
    <source>
        <dbReference type="Proteomes" id="UP000695022"/>
    </source>
</evidence>
<dbReference type="CDD" id="cd12087">
    <property type="entry name" value="TM_EGFR-like"/>
    <property type="match status" value="1"/>
</dbReference>
<keyword evidence="3" id="KW-1015">Disulfide bond</keyword>
<dbReference type="InterPro" id="IPR013162">
    <property type="entry name" value="CD80_C2-set"/>
</dbReference>
<keyword evidence="6" id="KW-0812">Transmembrane</keyword>
<evidence type="ECO:0000259" key="7">
    <source>
        <dbReference type="PROSITE" id="PS50835"/>
    </source>
</evidence>
<evidence type="ECO:0000256" key="2">
    <source>
        <dbReference type="ARBA" id="ARBA00023136"/>
    </source>
</evidence>
<dbReference type="InterPro" id="IPR007110">
    <property type="entry name" value="Ig-like_dom"/>
</dbReference>
<keyword evidence="8" id="KW-1185">Reference proteome</keyword>
<feature type="transmembrane region" description="Helical" evidence="6">
    <location>
        <begin position="503"/>
        <end position="528"/>
    </location>
</feature>